<proteinExistence type="predicted"/>
<accession>A0AA86UMU7</accession>
<organism evidence="2">
    <name type="scientific">Hexamita inflata</name>
    <dbReference type="NCBI Taxonomy" id="28002"/>
    <lineage>
        <taxon>Eukaryota</taxon>
        <taxon>Metamonada</taxon>
        <taxon>Diplomonadida</taxon>
        <taxon>Hexamitidae</taxon>
        <taxon>Hexamitinae</taxon>
        <taxon>Hexamita</taxon>
    </lineage>
</organism>
<evidence type="ECO:0000313" key="3">
    <source>
        <dbReference type="EMBL" id="CAL6005382.1"/>
    </source>
</evidence>
<sequence length="244" mass="29353">MDKILCHQYLNDIFNKYCLHFLLIFHYFRLLQFATTKYLSYFIFTQVVCIYLSLSNQELEQPGISASIITLTVFPNSRHILLKLSQEKLNNRTRQIIQQNSQWYPKTKRKLIHQITESQQLNQIARTEQNPYIYIKQQDEHLNNCFDRKQQNKNNDAYKKNWKKHSWNQADVVQKLTKVLQKSLKQQGNYFDRNNNKEKLFNSLNEYRYDDVKSTRNDDSCMSKYQGNKSFGGYNQGNFNQKFI</sequence>
<evidence type="ECO:0000313" key="2">
    <source>
        <dbReference type="EMBL" id="CAI9957642.1"/>
    </source>
</evidence>
<keyword evidence="1" id="KW-1133">Transmembrane helix</keyword>
<gene>
    <name evidence="3" type="ORF">HINF_LOCUS19346</name>
    <name evidence="2" type="ORF">HINF_LOCUS45287</name>
</gene>
<evidence type="ECO:0000256" key="1">
    <source>
        <dbReference type="SAM" id="Phobius"/>
    </source>
</evidence>
<comment type="caution">
    <text evidence="2">The sequence shown here is derived from an EMBL/GenBank/DDBJ whole genome shotgun (WGS) entry which is preliminary data.</text>
</comment>
<dbReference type="Proteomes" id="UP001642409">
    <property type="component" value="Unassembled WGS sequence"/>
</dbReference>
<dbReference type="AlphaFoldDB" id="A0AA86UMU7"/>
<name>A0AA86UMU7_9EUKA</name>
<evidence type="ECO:0000313" key="4">
    <source>
        <dbReference type="Proteomes" id="UP001642409"/>
    </source>
</evidence>
<keyword evidence="4" id="KW-1185">Reference proteome</keyword>
<keyword evidence="1" id="KW-0472">Membrane</keyword>
<reference evidence="2" key="1">
    <citation type="submission" date="2023-06" db="EMBL/GenBank/DDBJ databases">
        <authorList>
            <person name="Kurt Z."/>
        </authorList>
    </citation>
    <scope>NUCLEOTIDE SEQUENCE</scope>
</reference>
<keyword evidence="1" id="KW-0812">Transmembrane</keyword>
<feature type="transmembrane region" description="Helical" evidence="1">
    <location>
        <begin position="13"/>
        <end position="31"/>
    </location>
</feature>
<reference evidence="3 4" key="2">
    <citation type="submission" date="2024-07" db="EMBL/GenBank/DDBJ databases">
        <authorList>
            <person name="Akdeniz Z."/>
        </authorList>
    </citation>
    <scope>NUCLEOTIDE SEQUENCE [LARGE SCALE GENOMIC DNA]</scope>
</reference>
<dbReference type="EMBL" id="CATOUU010000889">
    <property type="protein sequence ID" value="CAI9957642.1"/>
    <property type="molecule type" value="Genomic_DNA"/>
</dbReference>
<protein>
    <submittedName>
        <fullName evidence="3">Hypothetical_protein</fullName>
    </submittedName>
</protein>
<dbReference type="EMBL" id="CAXDID020000050">
    <property type="protein sequence ID" value="CAL6005382.1"/>
    <property type="molecule type" value="Genomic_DNA"/>
</dbReference>